<feature type="region of interest" description="Disordered" evidence="1">
    <location>
        <begin position="1"/>
        <end position="21"/>
    </location>
</feature>
<protein>
    <submittedName>
        <fullName evidence="2">Uncharacterized protein</fullName>
    </submittedName>
</protein>
<reference evidence="2" key="1">
    <citation type="submission" date="2023-04" db="EMBL/GenBank/DDBJ databases">
        <authorList>
            <person name="Vijverberg K."/>
            <person name="Xiong W."/>
            <person name="Schranz E."/>
        </authorList>
    </citation>
    <scope>NUCLEOTIDE SEQUENCE</scope>
</reference>
<dbReference type="AlphaFoldDB" id="A0AA35V4G6"/>
<evidence type="ECO:0000313" key="3">
    <source>
        <dbReference type="Proteomes" id="UP001177003"/>
    </source>
</evidence>
<feature type="region of interest" description="Disordered" evidence="1">
    <location>
        <begin position="67"/>
        <end position="92"/>
    </location>
</feature>
<evidence type="ECO:0000256" key="1">
    <source>
        <dbReference type="SAM" id="MobiDB-lite"/>
    </source>
</evidence>
<name>A0AA35V4G6_LACSI</name>
<evidence type="ECO:0000313" key="2">
    <source>
        <dbReference type="EMBL" id="CAI9261699.1"/>
    </source>
</evidence>
<sequence length="167" mass="17978">MVAAMVSQWDNNSTNTTTIPTELSTRTGDQLASQKRTMATLSAGGNDGISVIGSATTALTMVGAATRNGRPSGWKPLTGATEMSPPTTTEAAETGRKRCSWLCRLYKRWRRLADVEWSRKRGHHGNLGTGHRPVIGVAWSRRRSYYGLTEAVAGTRGKGNKVKMAAA</sequence>
<proteinExistence type="predicted"/>
<dbReference type="EMBL" id="OX465086">
    <property type="protein sequence ID" value="CAI9261699.1"/>
    <property type="molecule type" value="Genomic_DNA"/>
</dbReference>
<keyword evidence="3" id="KW-1185">Reference proteome</keyword>
<dbReference type="Proteomes" id="UP001177003">
    <property type="component" value="Chromosome 0"/>
</dbReference>
<feature type="compositionally biased region" description="Polar residues" evidence="1">
    <location>
        <begin position="8"/>
        <end position="21"/>
    </location>
</feature>
<accession>A0AA35V4G6</accession>
<gene>
    <name evidence="2" type="ORF">LSALG_LOCUS2475</name>
</gene>
<organism evidence="2 3">
    <name type="scientific">Lactuca saligna</name>
    <name type="common">Willowleaf lettuce</name>
    <dbReference type="NCBI Taxonomy" id="75948"/>
    <lineage>
        <taxon>Eukaryota</taxon>
        <taxon>Viridiplantae</taxon>
        <taxon>Streptophyta</taxon>
        <taxon>Embryophyta</taxon>
        <taxon>Tracheophyta</taxon>
        <taxon>Spermatophyta</taxon>
        <taxon>Magnoliopsida</taxon>
        <taxon>eudicotyledons</taxon>
        <taxon>Gunneridae</taxon>
        <taxon>Pentapetalae</taxon>
        <taxon>asterids</taxon>
        <taxon>campanulids</taxon>
        <taxon>Asterales</taxon>
        <taxon>Asteraceae</taxon>
        <taxon>Cichorioideae</taxon>
        <taxon>Cichorieae</taxon>
        <taxon>Lactucinae</taxon>
        <taxon>Lactuca</taxon>
    </lineage>
</organism>